<dbReference type="GO" id="GO:0004456">
    <property type="term" value="F:phosphogluconate dehydratase activity"/>
    <property type="evidence" value="ECO:0007669"/>
    <property type="project" value="UniProtKB-EC"/>
</dbReference>
<dbReference type="EC" id="4.2.1.12" evidence="2"/>
<dbReference type="GO" id="GO:0004160">
    <property type="term" value="F:dihydroxy-acid dehydratase activity"/>
    <property type="evidence" value="ECO:0007669"/>
    <property type="project" value="UniProtKB-EC"/>
</dbReference>
<evidence type="ECO:0000313" key="3">
    <source>
        <dbReference type="Proteomes" id="UP000248731"/>
    </source>
</evidence>
<evidence type="ECO:0000259" key="1">
    <source>
        <dbReference type="Pfam" id="PF24877"/>
    </source>
</evidence>
<dbReference type="Pfam" id="PF24877">
    <property type="entry name" value="ILV_EDD_C"/>
    <property type="match status" value="1"/>
</dbReference>
<keyword evidence="2" id="KW-0456">Lyase</keyword>
<dbReference type="Gene3D" id="3.50.30.80">
    <property type="entry name" value="IlvD/EDD C-terminal domain-like"/>
    <property type="match status" value="1"/>
</dbReference>
<dbReference type="InterPro" id="IPR056740">
    <property type="entry name" value="ILV_EDD_C"/>
</dbReference>
<dbReference type="Proteomes" id="UP000248731">
    <property type="component" value="Chromosome 1"/>
</dbReference>
<keyword evidence="3" id="KW-1185">Reference proteome</keyword>
<dbReference type="PROSITE" id="PS00887">
    <property type="entry name" value="ILVD_EDD_2"/>
    <property type="match status" value="1"/>
</dbReference>
<dbReference type="EMBL" id="LS483466">
    <property type="protein sequence ID" value="SQI23720.1"/>
    <property type="molecule type" value="Genomic_DNA"/>
</dbReference>
<dbReference type="SUPFAM" id="SSF52016">
    <property type="entry name" value="LeuD/IlvD-like"/>
    <property type="match status" value="1"/>
</dbReference>
<dbReference type="PANTHER" id="PTHR43661:SF1">
    <property type="entry name" value="PHOSPHOGLUCONATE DEHYDRATASE"/>
    <property type="match status" value="1"/>
</dbReference>
<dbReference type="PANTHER" id="PTHR43661">
    <property type="entry name" value="D-XYLONATE DEHYDRATASE"/>
    <property type="match status" value="1"/>
</dbReference>
<evidence type="ECO:0000313" key="2">
    <source>
        <dbReference type="EMBL" id="SQI23720.1"/>
    </source>
</evidence>
<accession>A0A2X4TTR1</accession>
<sequence>MCCLRFDAGLLDRDCVVVVRHQGPKANGMPELHKLMPPLGVLLDRCFKIALVTDGRLSGASGKVPSAIHVTPEAYDGGLLAKVRDGDIIRVNGQTGELTLLVDEAELTARQPHIPDLSASRIGTGRELFGALREKLSGAEQGATCIAF</sequence>
<protein>
    <submittedName>
        <fullName evidence="2">Phosphogluconate dehydratase</fullName>
        <ecNumber evidence="2">4.2.1.12</ecNumber>
        <ecNumber evidence="2">4.2.1.9</ecNumber>
    </submittedName>
</protein>
<gene>
    <name evidence="2" type="primary">edd_4</name>
    <name evidence="2" type="ORF">NCTC7307_02497</name>
</gene>
<dbReference type="InterPro" id="IPR042096">
    <property type="entry name" value="Dihydro-acid_dehy_C"/>
</dbReference>
<dbReference type="AlphaFoldDB" id="A0A2X4TTR1"/>
<proteinExistence type="predicted"/>
<dbReference type="EC" id="4.2.1.9" evidence="2"/>
<feature type="domain" description="Dihydroxy-acid/6-phosphogluconate dehydratase C-terminal" evidence="1">
    <location>
        <begin position="10"/>
        <end position="143"/>
    </location>
</feature>
<reference evidence="2 3" key="1">
    <citation type="submission" date="2018-06" db="EMBL/GenBank/DDBJ databases">
        <authorList>
            <consortium name="Pathogen Informatics"/>
            <person name="Doyle S."/>
        </authorList>
    </citation>
    <scope>NUCLEOTIDE SEQUENCE [LARGE SCALE GENOMIC DNA]</scope>
    <source>
        <strain evidence="2 3">NCTC7307</strain>
    </source>
</reference>
<dbReference type="GO" id="GO:0005829">
    <property type="term" value="C:cytosol"/>
    <property type="evidence" value="ECO:0007669"/>
    <property type="project" value="TreeGrafter"/>
</dbReference>
<organism evidence="2 3">
    <name type="scientific">Salmonella enterica subsp. arizonae</name>
    <dbReference type="NCBI Taxonomy" id="59203"/>
    <lineage>
        <taxon>Bacteria</taxon>
        <taxon>Pseudomonadati</taxon>
        <taxon>Pseudomonadota</taxon>
        <taxon>Gammaproteobacteria</taxon>
        <taxon>Enterobacterales</taxon>
        <taxon>Enterobacteriaceae</taxon>
        <taxon>Salmonella</taxon>
    </lineage>
</organism>
<name>A0A2X4TTR1_SALER</name>
<dbReference type="InterPro" id="IPR020558">
    <property type="entry name" value="DiOHA_6PGluconate_deHydtase_CS"/>
</dbReference>